<dbReference type="InterPro" id="IPR000515">
    <property type="entry name" value="MetI-like"/>
</dbReference>
<keyword evidence="3 10" id="KW-0813">Transport</keyword>
<keyword evidence="13" id="KW-1185">Reference proteome</keyword>
<dbReference type="EMBL" id="FPKR01000002">
    <property type="protein sequence ID" value="SFZ71991.1"/>
    <property type="molecule type" value="Genomic_DNA"/>
</dbReference>
<keyword evidence="5 10" id="KW-0812">Transmembrane</keyword>
<proteinExistence type="inferred from homology"/>
<dbReference type="PANTHER" id="PTHR30450:SF2">
    <property type="entry name" value="ABC TRANSPORTER PERMEASE PROTEIN"/>
    <property type="match status" value="1"/>
</dbReference>
<keyword evidence="4" id="KW-1003">Cell membrane</keyword>
<evidence type="ECO:0000256" key="7">
    <source>
        <dbReference type="ARBA" id="ARBA00023136"/>
    </source>
</evidence>
<feature type="domain" description="ABC transmembrane type-1" evidence="11">
    <location>
        <begin position="19"/>
        <end position="221"/>
    </location>
</feature>
<dbReference type="CDD" id="cd06261">
    <property type="entry name" value="TM_PBP2"/>
    <property type="match status" value="1"/>
</dbReference>
<accession>A0A1K2H6I0</accession>
<evidence type="ECO:0000256" key="6">
    <source>
        <dbReference type="ARBA" id="ARBA00022989"/>
    </source>
</evidence>
<evidence type="ECO:0000256" key="4">
    <source>
        <dbReference type="ARBA" id="ARBA00022475"/>
    </source>
</evidence>
<dbReference type="Proteomes" id="UP000186513">
    <property type="component" value="Unassembled WGS sequence"/>
</dbReference>
<evidence type="ECO:0000256" key="5">
    <source>
        <dbReference type="ARBA" id="ARBA00022692"/>
    </source>
</evidence>
<dbReference type="Pfam" id="PF00528">
    <property type="entry name" value="BPD_transp_1"/>
    <property type="match status" value="1"/>
</dbReference>
<dbReference type="SUPFAM" id="SSF161098">
    <property type="entry name" value="MetI-like"/>
    <property type="match status" value="1"/>
</dbReference>
<keyword evidence="7 10" id="KW-0472">Membrane</keyword>
<dbReference type="RefSeq" id="WP_217651387.1">
    <property type="nucleotide sequence ID" value="NZ_FPKR01000002.1"/>
</dbReference>
<evidence type="ECO:0000313" key="13">
    <source>
        <dbReference type="Proteomes" id="UP000186513"/>
    </source>
</evidence>
<evidence type="ECO:0000256" key="9">
    <source>
        <dbReference type="ARBA" id="ARBA00046835"/>
    </source>
</evidence>
<sequence length="237" mass="26640">MQFDVIFEPATLKLFWQGILVSLKLLVISVSIGALLSIPLAVLRVSRNKWLSTPVWLYTYVMRGTPMLIQVYLIYYGVAQLDIVQANWDTVALFKPFKDALFCCVLAFTLNTCAYTTEMLAGAIRDTNHGEVEAAKAMGMSKWQVMRRIVLPSALRRTLPSYSNEVIMMLHGTSLASTVPALMDITGAARSVYSDYYLPFEAFITAGAIYLVLTFTLVGLFKLAERRWLAYLQPRKA</sequence>
<dbReference type="GO" id="GO:0043190">
    <property type="term" value="C:ATP-binding cassette (ABC) transporter complex"/>
    <property type="evidence" value="ECO:0007669"/>
    <property type="project" value="InterPro"/>
</dbReference>
<dbReference type="AlphaFoldDB" id="A0A1K2H6I0"/>
<dbReference type="PROSITE" id="PS50928">
    <property type="entry name" value="ABC_TM1"/>
    <property type="match status" value="1"/>
</dbReference>
<organism evidence="12 13">
    <name type="scientific">Chitinimonas taiwanensis DSM 18899</name>
    <dbReference type="NCBI Taxonomy" id="1121279"/>
    <lineage>
        <taxon>Bacteria</taxon>
        <taxon>Pseudomonadati</taxon>
        <taxon>Pseudomonadota</taxon>
        <taxon>Betaproteobacteria</taxon>
        <taxon>Neisseriales</taxon>
        <taxon>Chitinibacteraceae</taxon>
        <taxon>Chitinimonas</taxon>
    </lineage>
</organism>
<dbReference type="InterPro" id="IPR051322">
    <property type="entry name" value="AA_ABC_Transporter_Permease"/>
</dbReference>
<dbReference type="GO" id="GO:0006865">
    <property type="term" value="P:amino acid transport"/>
    <property type="evidence" value="ECO:0007669"/>
    <property type="project" value="TreeGrafter"/>
</dbReference>
<comment type="similarity">
    <text evidence="2">Belongs to the binding-protein-dependent transport system permease family. HisMQ subfamily.</text>
</comment>
<gene>
    <name evidence="12" type="ORF">SAMN02745887_00505</name>
</gene>
<comment type="subunit">
    <text evidence="9">The HisPMQJ complex is composed of two ATP-binding proteins (HisP), two transmembrane proteins (HisM and HisQ) and a solute-binding protein (HisJ). The HisPMQ-ArgT complex is composed of two ATP-binding proteins (HisP), two transmembrane proteins (HisM and HisQ) and a solute-binding protein (ArgT).</text>
</comment>
<feature type="transmembrane region" description="Helical" evidence="10">
    <location>
        <begin position="20"/>
        <end position="43"/>
    </location>
</feature>
<feature type="transmembrane region" description="Helical" evidence="10">
    <location>
        <begin position="203"/>
        <end position="224"/>
    </location>
</feature>
<protein>
    <recommendedName>
        <fullName evidence="8">Histidine/lysine/arginine/ornithine transport system permease protein HisM</fullName>
    </recommendedName>
</protein>
<feature type="transmembrane region" description="Helical" evidence="10">
    <location>
        <begin position="55"/>
        <end position="77"/>
    </location>
</feature>
<reference evidence="12 13" key="1">
    <citation type="submission" date="2016-11" db="EMBL/GenBank/DDBJ databases">
        <authorList>
            <person name="Jaros S."/>
            <person name="Januszkiewicz K."/>
            <person name="Wedrychowicz H."/>
        </authorList>
    </citation>
    <scope>NUCLEOTIDE SEQUENCE [LARGE SCALE GENOMIC DNA]</scope>
    <source>
        <strain evidence="12 13">DSM 18899</strain>
    </source>
</reference>
<dbReference type="PANTHER" id="PTHR30450">
    <property type="entry name" value="ABC TRANSPORTER PERMEASE"/>
    <property type="match status" value="1"/>
</dbReference>
<dbReference type="GO" id="GO:0022857">
    <property type="term" value="F:transmembrane transporter activity"/>
    <property type="evidence" value="ECO:0007669"/>
    <property type="project" value="InterPro"/>
</dbReference>
<name>A0A1K2H6I0_9NEIS</name>
<feature type="transmembrane region" description="Helical" evidence="10">
    <location>
        <begin position="97"/>
        <end position="115"/>
    </location>
</feature>
<evidence type="ECO:0000259" key="11">
    <source>
        <dbReference type="PROSITE" id="PS50928"/>
    </source>
</evidence>
<dbReference type="Gene3D" id="1.10.3720.10">
    <property type="entry name" value="MetI-like"/>
    <property type="match status" value="1"/>
</dbReference>
<evidence type="ECO:0000313" key="12">
    <source>
        <dbReference type="EMBL" id="SFZ71991.1"/>
    </source>
</evidence>
<evidence type="ECO:0000256" key="3">
    <source>
        <dbReference type="ARBA" id="ARBA00022448"/>
    </source>
</evidence>
<dbReference type="STRING" id="1121279.SAMN02745887_00505"/>
<evidence type="ECO:0000256" key="10">
    <source>
        <dbReference type="RuleBase" id="RU363032"/>
    </source>
</evidence>
<dbReference type="InterPro" id="IPR035906">
    <property type="entry name" value="MetI-like_sf"/>
</dbReference>
<comment type="subcellular location">
    <subcellularLocation>
        <location evidence="1">Cell inner membrane</location>
        <topology evidence="1">Multi-pass membrane protein</topology>
    </subcellularLocation>
    <subcellularLocation>
        <location evidence="10">Cell membrane</location>
        <topology evidence="10">Multi-pass membrane protein</topology>
    </subcellularLocation>
</comment>
<dbReference type="NCBIfam" id="TIGR01726">
    <property type="entry name" value="HEQRo_perm_3TM"/>
    <property type="match status" value="1"/>
</dbReference>
<dbReference type="InterPro" id="IPR010065">
    <property type="entry name" value="AA_ABC_transptr_permease_3TM"/>
</dbReference>
<evidence type="ECO:0000256" key="2">
    <source>
        <dbReference type="ARBA" id="ARBA00010072"/>
    </source>
</evidence>
<keyword evidence="6 10" id="KW-1133">Transmembrane helix</keyword>
<evidence type="ECO:0000256" key="8">
    <source>
        <dbReference type="ARBA" id="ARBA00039779"/>
    </source>
</evidence>
<evidence type="ECO:0000256" key="1">
    <source>
        <dbReference type="ARBA" id="ARBA00004429"/>
    </source>
</evidence>